<dbReference type="AlphaFoldDB" id="A0A2G2WI19"/>
<gene>
    <name evidence="3" type="ORF">CQW23_13967</name>
</gene>
<keyword evidence="4" id="KW-1185">Reference proteome</keyword>
<feature type="repeat" description="PPR" evidence="2">
    <location>
        <begin position="120"/>
        <end position="154"/>
    </location>
</feature>
<reference evidence="3 4" key="1">
    <citation type="journal article" date="2017" name="Genome Biol.">
        <title>New reference genome sequences of hot pepper reveal the massive evolution of plant disease-resistance genes by retroduplication.</title>
        <authorList>
            <person name="Kim S."/>
            <person name="Park J."/>
            <person name="Yeom S.I."/>
            <person name="Kim Y.M."/>
            <person name="Seo E."/>
            <person name="Kim K.T."/>
            <person name="Kim M.S."/>
            <person name="Lee J.M."/>
            <person name="Cheong K."/>
            <person name="Shin H.S."/>
            <person name="Kim S.B."/>
            <person name="Han K."/>
            <person name="Lee J."/>
            <person name="Park M."/>
            <person name="Lee H.A."/>
            <person name="Lee H.Y."/>
            <person name="Lee Y."/>
            <person name="Oh S."/>
            <person name="Lee J.H."/>
            <person name="Choi E."/>
            <person name="Choi E."/>
            <person name="Lee S.E."/>
            <person name="Jeon J."/>
            <person name="Kim H."/>
            <person name="Choi G."/>
            <person name="Song H."/>
            <person name="Lee J."/>
            <person name="Lee S.C."/>
            <person name="Kwon J.K."/>
            <person name="Lee H.Y."/>
            <person name="Koo N."/>
            <person name="Hong Y."/>
            <person name="Kim R.W."/>
            <person name="Kang W.H."/>
            <person name="Huh J.H."/>
            <person name="Kang B.C."/>
            <person name="Yang T.J."/>
            <person name="Lee Y.H."/>
            <person name="Bennetzen J.L."/>
            <person name="Choi D."/>
        </authorList>
    </citation>
    <scope>NUCLEOTIDE SEQUENCE [LARGE SCALE GENOMIC DNA]</scope>
    <source>
        <strain evidence="4">cv. PBC81</strain>
    </source>
</reference>
<dbReference type="Gene3D" id="1.25.40.10">
    <property type="entry name" value="Tetratricopeptide repeat domain"/>
    <property type="match status" value="2"/>
</dbReference>
<evidence type="ECO:0000256" key="1">
    <source>
        <dbReference type="ARBA" id="ARBA00022737"/>
    </source>
</evidence>
<dbReference type="OrthoDB" id="185373at2759"/>
<keyword evidence="1" id="KW-0677">Repeat</keyword>
<evidence type="ECO:0000313" key="3">
    <source>
        <dbReference type="EMBL" id="PHT44809.1"/>
    </source>
</evidence>
<evidence type="ECO:0000313" key="4">
    <source>
        <dbReference type="Proteomes" id="UP000224567"/>
    </source>
</evidence>
<feature type="repeat" description="PPR" evidence="2">
    <location>
        <begin position="85"/>
        <end position="119"/>
    </location>
</feature>
<proteinExistence type="predicted"/>
<reference evidence="4" key="2">
    <citation type="journal article" date="2017" name="J. Anim. Genet.">
        <title>Multiple reference genome sequences of hot pepper reveal the massive evolution of plant disease resistance genes by retroduplication.</title>
        <authorList>
            <person name="Kim S."/>
            <person name="Park J."/>
            <person name="Yeom S.-I."/>
            <person name="Kim Y.-M."/>
            <person name="Seo E."/>
            <person name="Kim K.-T."/>
            <person name="Kim M.-S."/>
            <person name="Lee J.M."/>
            <person name="Cheong K."/>
            <person name="Shin H.-S."/>
            <person name="Kim S.-B."/>
            <person name="Han K."/>
            <person name="Lee J."/>
            <person name="Park M."/>
            <person name="Lee H.-A."/>
            <person name="Lee H.-Y."/>
            <person name="Lee Y."/>
            <person name="Oh S."/>
            <person name="Lee J.H."/>
            <person name="Choi E."/>
            <person name="Choi E."/>
            <person name="Lee S.E."/>
            <person name="Jeon J."/>
            <person name="Kim H."/>
            <person name="Choi G."/>
            <person name="Song H."/>
            <person name="Lee J."/>
            <person name="Lee S.-C."/>
            <person name="Kwon J.-K."/>
            <person name="Lee H.-Y."/>
            <person name="Koo N."/>
            <person name="Hong Y."/>
            <person name="Kim R.W."/>
            <person name="Kang W.-H."/>
            <person name="Huh J.H."/>
            <person name="Kang B.-C."/>
            <person name="Yang T.-J."/>
            <person name="Lee Y.-H."/>
            <person name="Bennetzen J.L."/>
            <person name="Choi D."/>
        </authorList>
    </citation>
    <scope>NUCLEOTIDE SEQUENCE [LARGE SCALE GENOMIC DNA]</scope>
    <source>
        <strain evidence="4">cv. PBC81</strain>
    </source>
</reference>
<accession>A0A2G2WI19</accession>
<dbReference type="PANTHER" id="PTHR45613:SF62">
    <property type="entry name" value="PENTACOTRIPEPTIDE-REPEAT REGION OF PRORP DOMAIN-CONTAINING PROTEIN"/>
    <property type="match status" value="1"/>
</dbReference>
<protein>
    <recommendedName>
        <fullName evidence="5">Pentatricopeptide repeat-containing protein</fullName>
    </recommendedName>
</protein>
<dbReference type="Proteomes" id="UP000224567">
    <property type="component" value="Unassembled WGS sequence"/>
</dbReference>
<feature type="repeat" description="PPR" evidence="2">
    <location>
        <begin position="155"/>
        <end position="189"/>
    </location>
</feature>
<dbReference type="InterPro" id="IPR011990">
    <property type="entry name" value="TPR-like_helical_dom_sf"/>
</dbReference>
<name>A0A2G2WI19_CAPBA</name>
<evidence type="ECO:0008006" key="5">
    <source>
        <dbReference type="Google" id="ProtNLM"/>
    </source>
</evidence>
<feature type="repeat" description="PPR" evidence="2">
    <location>
        <begin position="50"/>
        <end position="80"/>
    </location>
</feature>
<dbReference type="PANTHER" id="PTHR45613">
    <property type="entry name" value="PENTATRICOPEPTIDE REPEAT-CONTAINING PROTEIN"/>
    <property type="match status" value="1"/>
</dbReference>
<organism evidence="3 4">
    <name type="scientific">Capsicum baccatum</name>
    <name type="common">Peruvian pepper</name>
    <dbReference type="NCBI Taxonomy" id="33114"/>
    <lineage>
        <taxon>Eukaryota</taxon>
        <taxon>Viridiplantae</taxon>
        <taxon>Streptophyta</taxon>
        <taxon>Embryophyta</taxon>
        <taxon>Tracheophyta</taxon>
        <taxon>Spermatophyta</taxon>
        <taxon>Magnoliopsida</taxon>
        <taxon>eudicotyledons</taxon>
        <taxon>Gunneridae</taxon>
        <taxon>Pentapetalae</taxon>
        <taxon>asterids</taxon>
        <taxon>lamiids</taxon>
        <taxon>Solanales</taxon>
        <taxon>Solanaceae</taxon>
        <taxon>Solanoideae</taxon>
        <taxon>Capsiceae</taxon>
        <taxon>Capsicum</taxon>
    </lineage>
</organism>
<dbReference type="Pfam" id="PF13041">
    <property type="entry name" value="PPR_2"/>
    <property type="match status" value="2"/>
</dbReference>
<feature type="repeat" description="PPR" evidence="2">
    <location>
        <begin position="15"/>
        <end position="49"/>
    </location>
</feature>
<comment type="caution">
    <text evidence="3">The sequence shown here is derived from an EMBL/GenBank/DDBJ whole genome shotgun (WGS) entry which is preliminary data.</text>
</comment>
<dbReference type="InterPro" id="IPR002885">
    <property type="entry name" value="PPR_rpt"/>
</dbReference>
<sequence length="384" mass="43088">MQLLGEISQRGSKPDTVTYNTILQGMFEVGRIVNAKKIYDEMLRVGATPDVCTHATLLDGYFKYGFVEEAMLLFNELARKREYNDIVFYSVVINGLCKNSKLDETHAIFEKLSSIGLLLDVRTYTVMINGFCLEGLFDEVKGILRKMEDNGCPPNNATYNVIVQGFLRCNKISEMASFMKEMVGRGFSFDATTTRLLIRLRQESHRTGKIIQVTDIANFMTEEPLASVNHWQKLAHSSLSQFTIPSVQRLIHLFITIGASEPVASVASTLLRRCSLISRVLLLLQVKTAAIGSVKTVFESCNSAYLKERMVLYIMDGYLPQDEDDIPFRMETCGEWEMGKNGHGGGGRGTRGIMPKDRFICWLLINIDSVGLASVQMISVLLWG</sequence>
<dbReference type="NCBIfam" id="TIGR00756">
    <property type="entry name" value="PPR"/>
    <property type="match status" value="5"/>
</dbReference>
<evidence type="ECO:0000256" key="2">
    <source>
        <dbReference type="PROSITE-ProRule" id="PRU00708"/>
    </source>
</evidence>
<dbReference type="EMBL" id="MLFT02000006">
    <property type="protein sequence ID" value="PHT44809.1"/>
    <property type="molecule type" value="Genomic_DNA"/>
</dbReference>
<dbReference type="PROSITE" id="PS51375">
    <property type="entry name" value="PPR"/>
    <property type="match status" value="5"/>
</dbReference>
<dbReference type="Pfam" id="PF01535">
    <property type="entry name" value="PPR"/>
    <property type="match status" value="1"/>
</dbReference>